<dbReference type="InterPro" id="IPR012373">
    <property type="entry name" value="Ferrdict_sens_TM"/>
</dbReference>
<dbReference type="PANTHER" id="PTHR30273:SF2">
    <property type="entry name" value="PROTEIN FECR"/>
    <property type="match status" value="1"/>
</dbReference>
<proteinExistence type="predicted"/>
<evidence type="ECO:0000259" key="1">
    <source>
        <dbReference type="Pfam" id="PF04773"/>
    </source>
</evidence>
<feature type="domain" description="Protein FecR C-terminal" evidence="2">
    <location>
        <begin position="314"/>
        <end position="382"/>
    </location>
</feature>
<dbReference type="STRING" id="1150368.SAMN02927921_01549"/>
<dbReference type="Pfam" id="PF16344">
    <property type="entry name" value="FecR_C"/>
    <property type="match status" value="1"/>
</dbReference>
<dbReference type="Proteomes" id="UP000182248">
    <property type="component" value="Unassembled WGS sequence"/>
</dbReference>
<dbReference type="OrthoDB" id="704021at2"/>
<dbReference type="Gene3D" id="2.60.120.1440">
    <property type="match status" value="1"/>
</dbReference>
<dbReference type="AlphaFoldDB" id="A0A1K1P1X1"/>
<dbReference type="EMBL" id="FPJE01000007">
    <property type="protein sequence ID" value="SFW41475.1"/>
    <property type="molecule type" value="Genomic_DNA"/>
</dbReference>
<dbReference type="InterPro" id="IPR006860">
    <property type="entry name" value="FecR"/>
</dbReference>
<name>A0A1K1P1X1_9FLAO</name>
<sequence>MKREKLILLFKGLASEEDKKKILRWIRLSKANEDFFYRIKADYTASQFPVSSKEVNIDSEWKQFKKRSFHSTYNYKQIWPYAAVLLIMLSLGTGGYRILSDGQHKTKAPEISREAITLQLSNGNIKILDEEGSMYVQDTKGNIIGTQKGKQLIYTDSITSTGITETQYNTLTVPYAKTFDLTLSDGSRITLNSGTTIKYPSSFSTEGERKVFLKGEAYFRITKNPQHPFIVSSENINVRVLGTEFNLSSYPEDKKIHTALIEGSVSLYPNGENYDPNRAVLLQPGQVAMWDKALGSVHISETETDLYTSWIDGKIIFRHTVFENIVKKLERHYNVKIRNMNTEFQNKKFTASFDVETIQQVMETFRSGYELNYRIDGNTITIE</sequence>
<dbReference type="Gene3D" id="3.55.50.30">
    <property type="match status" value="1"/>
</dbReference>
<feature type="domain" description="FecR protein" evidence="1">
    <location>
        <begin position="178"/>
        <end position="265"/>
    </location>
</feature>
<keyword evidence="4" id="KW-1185">Reference proteome</keyword>
<evidence type="ECO:0000313" key="4">
    <source>
        <dbReference type="Proteomes" id="UP000182248"/>
    </source>
</evidence>
<dbReference type="GO" id="GO:0016989">
    <property type="term" value="F:sigma factor antagonist activity"/>
    <property type="evidence" value="ECO:0007669"/>
    <property type="project" value="TreeGrafter"/>
</dbReference>
<dbReference type="PANTHER" id="PTHR30273">
    <property type="entry name" value="PERIPLASMIC SIGNAL SENSOR AND SIGMA FACTOR ACTIVATOR FECR-RELATED"/>
    <property type="match status" value="1"/>
</dbReference>
<evidence type="ECO:0000313" key="3">
    <source>
        <dbReference type="EMBL" id="SFW41475.1"/>
    </source>
</evidence>
<gene>
    <name evidence="3" type="ORF">SAMN02927921_01549</name>
</gene>
<dbReference type="RefSeq" id="WP_072316785.1">
    <property type="nucleotide sequence ID" value="NZ_FPJE01000007.1"/>
</dbReference>
<organism evidence="3 4">
    <name type="scientific">Sinomicrobium oceani</name>
    <dbReference type="NCBI Taxonomy" id="1150368"/>
    <lineage>
        <taxon>Bacteria</taxon>
        <taxon>Pseudomonadati</taxon>
        <taxon>Bacteroidota</taxon>
        <taxon>Flavobacteriia</taxon>
        <taxon>Flavobacteriales</taxon>
        <taxon>Flavobacteriaceae</taxon>
        <taxon>Sinomicrobium</taxon>
    </lineage>
</organism>
<reference evidence="3 4" key="1">
    <citation type="submission" date="2016-11" db="EMBL/GenBank/DDBJ databases">
        <authorList>
            <person name="Jaros S."/>
            <person name="Januszkiewicz K."/>
            <person name="Wedrychowicz H."/>
        </authorList>
    </citation>
    <scope>NUCLEOTIDE SEQUENCE [LARGE SCALE GENOMIC DNA]</scope>
    <source>
        <strain evidence="3 4">CGMCC 1.12145</strain>
    </source>
</reference>
<protein>
    <submittedName>
        <fullName evidence="3">FecR family protein</fullName>
    </submittedName>
</protein>
<dbReference type="InterPro" id="IPR032508">
    <property type="entry name" value="FecR_C"/>
</dbReference>
<evidence type="ECO:0000259" key="2">
    <source>
        <dbReference type="Pfam" id="PF16344"/>
    </source>
</evidence>
<accession>A0A1K1P1X1</accession>
<dbReference type="PIRSF" id="PIRSF018266">
    <property type="entry name" value="FecR"/>
    <property type="match status" value="1"/>
</dbReference>
<dbReference type="Pfam" id="PF04773">
    <property type="entry name" value="FecR"/>
    <property type="match status" value="1"/>
</dbReference>